<evidence type="ECO:0000256" key="1">
    <source>
        <dbReference type="SAM" id="Phobius"/>
    </source>
</evidence>
<organism evidence="2 3">
    <name type="scientific">Trichinella murrelli</name>
    <dbReference type="NCBI Taxonomy" id="144512"/>
    <lineage>
        <taxon>Eukaryota</taxon>
        <taxon>Metazoa</taxon>
        <taxon>Ecdysozoa</taxon>
        <taxon>Nematoda</taxon>
        <taxon>Enoplea</taxon>
        <taxon>Dorylaimia</taxon>
        <taxon>Trichinellida</taxon>
        <taxon>Trichinellidae</taxon>
        <taxon>Trichinella</taxon>
    </lineage>
</organism>
<keyword evidence="3" id="KW-1185">Reference proteome</keyword>
<comment type="caution">
    <text evidence="2">The sequence shown here is derived from an EMBL/GenBank/DDBJ whole genome shotgun (WGS) entry which is preliminary data.</text>
</comment>
<dbReference type="EMBL" id="JYDJ01000828">
    <property type="protein sequence ID" value="KRX33350.1"/>
    <property type="molecule type" value="Genomic_DNA"/>
</dbReference>
<proteinExistence type="predicted"/>
<feature type="transmembrane region" description="Helical" evidence="1">
    <location>
        <begin position="66"/>
        <end position="87"/>
    </location>
</feature>
<evidence type="ECO:0000313" key="2">
    <source>
        <dbReference type="EMBL" id="KRX33350.1"/>
    </source>
</evidence>
<accession>A0A0V0T2Z9</accession>
<sequence length="125" mass="14019">MKNGRPDFVTRQCAGISSCWRVAGSGGKRLARLLYIADFTLLNVGNFQAGGCIAAFFVIYLRHWLRFFPCAAFKSVPILHFIQYAVVGSSRFCMRCYSQNSAYFDVGVNCTPTSTFAYMRNQIAD</sequence>
<keyword evidence="1" id="KW-0472">Membrane</keyword>
<keyword evidence="1" id="KW-0812">Transmembrane</keyword>
<dbReference type="Proteomes" id="UP000055048">
    <property type="component" value="Unassembled WGS sequence"/>
</dbReference>
<feature type="transmembrane region" description="Helical" evidence="1">
    <location>
        <begin position="33"/>
        <end position="60"/>
    </location>
</feature>
<reference evidence="2 3" key="1">
    <citation type="submission" date="2015-01" db="EMBL/GenBank/DDBJ databases">
        <title>Evolution of Trichinella species and genotypes.</title>
        <authorList>
            <person name="Korhonen P.K."/>
            <person name="Edoardo P."/>
            <person name="Giuseppe L.R."/>
            <person name="Gasser R.B."/>
        </authorList>
    </citation>
    <scope>NUCLEOTIDE SEQUENCE [LARGE SCALE GENOMIC DNA]</scope>
    <source>
        <strain evidence="2">ISS417</strain>
    </source>
</reference>
<dbReference type="AlphaFoldDB" id="A0A0V0T2Z9"/>
<protein>
    <submittedName>
        <fullName evidence="2">Uncharacterized protein</fullName>
    </submittedName>
</protein>
<keyword evidence="1" id="KW-1133">Transmembrane helix</keyword>
<evidence type="ECO:0000313" key="3">
    <source>
        <dbReference type="Proteomes" id="UP000055048"/>
    </source>
</evidence>
<name>A0A0V0T2Z9_9BILA</name>
<gene>
    <name evidence="2" type="ORF">T05_15128</name>
</gene>